<dbReference type="RefSeq" id="WP_153418468.1">
    <property type="nucleotide sequence ID" value="NZ_WFLM01000001.1"/>
</dbReference>
<dbReference type="InterPro" id="IPR003033">
    <property type="entry name" value="SCP2_sterol-bd_dom"/>
</dbReference>
<proteinExistence type="predicted"/>
<dbReference type="EMBL" id="WFLM01000001">
    <property type="protein sequence ID" value="KAB8040945.1"/>
    <property type="molecule type" value="Genomic_DNA"/>
</dbReference>
<dbReference type="Pfam" id="PF02036">
    <property type="entry name" value="SCP2"/>
    <property type="match status" value="1"/>
</dbReference>
<reference evidence="2 3" key="1">
    <citation type="submission" date="2019-10" db="EMBL/GenBank/DDBJ databases">
        <title>New species of Slilvanegrellaceae.</title>
        <authorList>
            <person name="Pitt A."/>
            <person name="Hahn M.W."/>
        </authorList>
    </citation>
    <scope>NUCLEOTIDE SEQUENCE [LARGE SCALE GENOMIC DNA]</scope>
    <source>
        <strain evidence="2 3">SP-Ram-0.45-NSY-1</strain>
    </source>
</reference>
<dbReference type="AlphaFoldDB" id="A0A6N6VWA3"/>
<comment type="caution">
    <text evidence="2">The sequence shown here is derived from an EMBL/GenBank/DDBJ whole genome shotgun (WGS) entry which is preliminary data.</text>
</comment>
<accession>A0A6N6VWA3</accession>
<evidence type="ECO:0000313" key="3">
    <source>
        <dbReference type="Proteomes" id="UP000437748"/>
    </source>
</evidence>
<dbReference type="SUPFAM" id="SSF55718">
    <property type="entry name" value="SCP-like"/>
    <property type="match status" value="1"/>
</dbReference>
<evidence type="ECO:0000313" key="2">
    <source>
        <dbReference type="EMBL" id="KAB8040945.1"/>
    </source>
</evidence>
<keyword evidence="3" id="KW-1185">Reference proteome</keyword>
<organism evidence="2 3">
    <name type="scientific">Silvanigrella paludirubra</name>
    <dbReference type="NCBI Taxonomy" id="2499159"/>
    <lineage>
        <taxon>Bacteria</taxon>
        <taxon>Pseudomonadati</taxon>
        <taxon>Bdellovibrionota</taxon>
        <taxon>Oligoflexia</taxon>
        <taxon>Silvanigrellales</taxon>
        <taxon>Silvanigrellaceae</taxon>
        <taxon>Silvanigrella</taxon>
    </lineage>
</organism>
<dbReference type="OrthoDB" id="5294631at2"/>
<evidence type="ECO:0000259" key="1">
    <source>
        <dbReference type="Pfam" id="PF02036"/>
    </source>
</evidence>
<protein>
    <recommendedName>
        <fullName evidence="1">SCP2 domain-containing protein</fullName>
    </recommendedName>
</protein>
<dbReference type="Proteomes" id="UP000437748">
    <property type="component" value="Unassembled WGS sequence"/>
</dbReference>
<name>A0A6N6VWA3_9BACT</name>
<dbReference type="InterPro" id="IPR036527">
    <property type="entry name" value="SCP2_sterol-bd_dom_sf"/>
</dbReference>
<gene>
    <name evidence="2" type="ORF">GCL60_03155</name>
</gene>
<sequence length="170" mass="19213">MELIQENDTNYVELDEEKKLWSIADSFRLLVCTALRNLPPIDRSSLKGDYLFMIDGNPRFIVMVDEIGSWSVCLIKSYIEKSFFEFKVDSGCPWPVSESQIVNVIEGSSRSMILTDSSTLYKLLMGTLKAHIAFVTGKVTITGDLSAFLKMVSLLKRSGVKPKNDQRFKS</sequence>
<dbReference type="Gene3D" id="3.30.1050.10">
    <property type="entry name" value="SCP2 sterol-binding domain"/>
    <property type="match status" value="1"/>
</dbReference>
<feature type="domain" description="SCP2" evidence="1">
    <location>
        <begin position="111"/>
        <end position="156"/>
    </location>
</feature>